<feature type="domain" description="RNase H type-1" evidence="2">
    <location>
        <begin position="143"/>
        <end position="276"/>
    </location>
</feature>
<dbReference type="InterPro" id="IPR050092">
    <property type="entry name" value="RNase_H"/>
</dbReference>
<dbReference type="PANTHER" id="PTHR10642:SF25">
    <property type="entry name" value="RNASE H TYPE-1 DOMAIN-CONTAINING PROTEIN"/>
    <property type="match status" value="1"/>
</dbReference>
<feature type="non-terminal residue" evidence="3">
    <location>
        <position position="1"/>
    </location>
</feature>
<dbReference type="PANTHER" id="PTHR10642">
    <property type="entry name" value="RIBONUCLEASE H1"/>
    <property type="match status" value="1"/>
</dbReference>
<keyword evidence="3" id="KW-0808">Transferase</keyword>
<dbReference type="SUPFAM" id="SSF53098">
    <property type="entry name" value="Ribonuclease H-like"/>
    <property type="match status" value="1"/>
</dbReference>
<proteinExistence type="evidence at transcript level"/>
<dbReference type="GO" id="GO:0003964">
    <property type="term" value="F:RNA-directed DNA polymerase activity"/>
    <property type="evidence" value="ECO:0007669"/>
    <property type="project" value="UniProtKB-KW"/>
</dbReference>
<sequence length="431" mass="49967">PNYVIQNKCIRLCLGFLNSTPVDVMYAEARELPLAYRIEVLSDRYVLKKLATNRIIYNKISQLNTEVLTHKYWTKKKGPIYTESFIRISTFRDKVYSNNKLDVYNLKYEHLLSELSVNTSFDLIKVPEKMRTAAFEDYISFHYPGSYRLFTDGSKINNKVGSAVYDPVRNYFTITKLEDEASIYTAELIAILTALKYIYSLSEKKYTIISDSQSALCKLSHLHNQSAGMNHIIAEIVETIAIFKEKGVCINFLWVRGHCGIKENEIVDILAKEATNSGEMANYKLPHTDIKGIIAKAALQKWQTDYNNGDKGRFYKTMADQLPRQPWFKGTVTNKWVVTTISRLRANHAVCGSYLHRINKRSSPLCVDCNEEEDFKHVIMICPRYVVERKRMFDDIYRYLDAPFRYEDIIFSTNSYVLKSIAELAMKYECI</sequence>
<dbReference type="InterPro" id="IPR012337">
    <property type="entry name" value="RNaseH-like_sf"/>
</dbReference>
<dbReference type="GO" id="GO:0003676">
    <property type="term" value="F:nucleic acid binding"/>
    <property type="evidence" value="ECO:0007669"/>
    <property type="project" value="InterPro"/>
</dbReference>
<dbReference type="AlphaFoldDB" id="A0A0P4VS73"/>
<evidence type="ECO:0000313" key="3">
    <source>
        <dbReference type="EMBL" id="JAI52877.1"/>
    </source>
</evidence>
<dbReference type="Gene3D" id="3.30.420.10">
    <property type="entry name" value="Ribonuclease H-like superfamily/Ribonuclease H"/>
    <property type="match status" value="1"/>
</dbReference>
<dbReference type="GO" id="GO:0004523">
    <property type="term" value="F:RNA-DNA hybrid ribonuclease activity"/>
    <property type="evidence" value="ECO:0007669"/>
    <property type="project" value="InterPro"/>
</dbReference>
<protein>
    <submittedName>
        <fullName evidence="3">Putative rna-directed dna polymerase from transposon bs</fullName>
    </submittedName>
</protein>
<evidence type="ECO:0000259" key="2">
    <source>
        <dbReference type="PROSITE" id="PS50879"/>
    </source>
</evidence>
<comment type="similarity">
    <text evidence="1">Belongs to the RNase H family.</text>
</comment>
<dbReference type="GO" id="GO:0043137">
    <property type="term" value="P:DNA replication, removal of RNA primer"/>
    <property type="evidence" value="ECO:0007669"/>
    <property type="project" value="TreeGrafter"/>
</dbReference>
<dbReference type="PROSITE" id="PS50879">
    <property type="entry name" value="RNASE_H_1"/>
    <property type="match status" value="1"/>
</dbReference>
<organism evidence="3">
    <name type="scientific">Rhodnius neglectus</name>
    <dbReference type="NCBI Taxonomy" id="72488"/>
    <lineage>
        <taxon>Eukaryota</taxon>
        <taxon>Metazoa</taxon>
        <taxon>Ecdysozoa</taxon>
        <taxon>Arthropoda</taxon>
        <taxon>Hexapoda</taxon>
        <taxon>Insecta</taxon>
        <taxon>Pterygota</taxon>
        <taxon>Neoptera</taxon>
        <taxon>Paraneoptera</taxon>
        <taxon>Hemiptera</taxon>
        <taxon>Heteroptera</taxon>
        <taxon>Panheteroptera</taxon>
        <taxon>Cimicomorpha</taxon>
        <taxon>Reduviidae</taxon>
        <taxon>Triatominae</taxon>
        <taxon>Rhodnius</taxon>
    </lineage>
</organism>
<dbReference type="InterPro" id="IPR036397">
    <property type="entry name" value="RNaseH_sf"/>
</dbReference>
<dbReference type="Pfam" id="PF00075">
    <property type="entry name" value="RNase_H"/>
    <property type="match status" value="1"/>
</dbReference>
<dbReference type="EMBL" id="GDKW01003718">
    <property type="protein sequence ID" value="JAI52877.1"/>
    <property type="molecule type" value="mRNA"/>
</dbReference>
<keyword evidence="3" id="KW-0548">Nucleotidyltransferase</keyword>
<dbReference type="InterPro" id="IPR002156">
    <property type="entry name" value="RNaseH_domain"/>
</dbReference>
<keyword evidence="3" id="KW-0695">RNA-directed DNA polymerase</keyword>
<dbReference type="CDD" id="cd09276">
    <property type="entry name" value="Rnase_HI_RT_non_LTR"/>
    <property type="match status" value="1"/>
</dbReference>
<reference evidence="3" key="1">
    <citation type="journal article" date="2016" name="PLoS Negl. Trop. Dis.">
        <title>A Deep Insight into the Sialome of Rhodnius neglectus, a Vector of Chagas Disease.</title>
        <authorList>
            <person name="Santiago P.B."/>
            <person name="Assumpcao T.C."/>
            <person name="Araujo C.N."/>
            <person name="Bastos I.M."/>
            <person name="Neves D."/>
            <person name="Silva I.G."/>
            <person name="Charneau S."/>
            <person name="Queiroz R.M."/>
            <person name="Raiol T."/>
            <person name="Oliveira J.V."/>
            <person name="Sousa M.V."/>
            <person name="Calvo E."/>
            <person name="Ribeiro J.M."/>
            <person name="Santana J.M."/>
        </authorList>
    </citation>
    <scope>NUCLEOTIDE SEQUENCE</scope>
    <source>
        <tissue evidence="3">Salivary glands</tissue>
    </source>
</reference>
<accession>A0A0P4VS73</accession>
<evidence type="ECO:0000256" key="1">
    <source>
        <dbReference type="ARBA" id="ARBA00005300"/>
    </source>
</evidence>
<name>A0A0P4VS73_9HEMI</name>